<sequence>MGYGFVKNQNQRADADQVKTELVKVSSYGKDFNGSSEKRLKALKKLETEYAKYLKSTTVGKNGEITYKFETLITREKRYFKNKADSIIRENETNNLKKETKDTLQSKVANLIRELKDVKSEKGIVFTSKKVKDYTEEINAFLNKYNSKLKKINNKREAKASSTAITAAESSATLATNQSDSVNTANSTAAVKSSTETSSTGTYSSAENSKTYSSAGTAKPTVSRTYTTSSTKGYRATSTYKAPTYSSSARSSSDAQESSTTTDYAGQTSDTQHYVGTSTEGESSITVNNNYGESNGADFK</sequence>
<protein>
    <submittedName>
        <fullName evidence="3">Uncharacterized protein</fullName>
    </submittedName>
</protein>
<feature type="coiled-coil region" evidence="1">
    <location>
        <begin position="94"/>
        <end position="121"/>
    </location>
</feature>
<dbReference type="Proteomes" id="UP000051727">
    <property type="component" value="Unassembled WGS sequence"/>
</dbReference>
<feature type="compositionally biased region" description="Low complexity" evidence="2">
    <location>
        <begin position="242"/>
        <end position="262"/>
    </location>
</feature>
<reference evidence="3 4" key="1">
    <citation type="journal article" date="2015" name="Genome Announc.">
        <title>Expanding the biotechnology potential of lactobacilli through comparative genomics of 213 strains and associated genera.</title>
        <authorList>
            <person name="Sun Z."/>
            <person name="Harris H.M."/>
            <person name="McCann A."/>
            <person name="Guo C."/>
            <person name="Argimon S."/>
            <person name="Zhang W."/>
            <person name="Yang X."/>
            <person name="Jeffery I.B."/>
            <person name="Cooney J.C."/>
            <person name="Kagawa T.F."/>
            <person name="Liu W."/>
            <person name="Song Y."/>
            <person name="Salvetti E."/>
            <person name="Wrobel A."/>
            <person name="Rasinkangas P."/>
            <person name="Parkhill J."/>
            <person name="Rea M.C."/>
            <person name="O'Sullivan O."/>
            <person name="Ritari J."/>
            <person name="Douillard F.P."/>
            <person name="Paul Ross R."/>
            <person name="Yang R."/>
            <person name="Briner A.E."/>
            <person name="Felis G.E."/>
            <person name="de Vos W.M."/>
            <person name="Barrangou R."/>
            <person name="Klaenhammer T.R."/>
            <person name="Caufield P.W."/>
            <person name="Cui Y."/>
            <person name="Zhang H."/>
            <person name="O'Toole P.W."/>
        </authorList>
    </citation>
    <scope>NUCLEOTIDE SEQUENCE [LARGE SCALE GENOMIC DNA]</scope>
    <source>
        <strain evidence="3 4">ATCC 27304</strain>
    </source>
</reference>
<name>A0A0R2FKR1_9LACO</name>
<evidence type="ECO:0000256" key="2">
    <source>
        <dbReference type="SAM" id="MobiDB-lite"/>
    </source>
</evidence>
<feature type="compositionally biased region" description="Polar residues" evidence="2">
    <location>
        <begin position="177"/>
        <end position="192"/>
    </location>
</feature>
<organism evidence="3 4">
    <name type="scientific">Liquorilactobacillus mali</name>
    <dbReference type="NCBI Taxonomy" id="1618"/>
    <lineage>
        <taxon>Bacteria</taxon>
        <taxon>Bacillati</taxon>
        <taxon>Bacillota</taxon>
        <taxon>Bacilli</taxon>
        <taxon>Lactobacillales</taxon>
        <taxon>Lactobacillaceae</taxon>
        <taxon>Liquorilactobacillus</taxon>
    </lineage>
</organism>
<evidence type="ECO:0000313" key="4">
    <source>
        <dbReference type="Proteomes" id="UP000051727"/>
    </source>
</evidence>
<feature type="region of interest" description="Disordered" evidence="2">
    <location>
        <begin position="170"/>
        <end position="300"/>
    </location>
</feature>
<evidence type="ECO:0000256" key="1">
    <source>
        <dbReference type="SAM" id="Coils"/>
    </source>
</evidence>
<dbReference type="EMBL" id="JQAR01000015">
    <property type="protein sequence ID" value="KRN28299.1"/>
    <property type="molecule type" value="Genomic_DNA"/>
</dbReference>
<dbReference type="AlphaFoldDB" id="A0A0R2FKR1"/>
<feature type="compositionally biased region" description="Low complexity" evidence="2">
    <location>
        <begin position="193"/>
        <end position="205"/>
    </location>
</feature>
<keyword evidence="1" id="KW-0175">Coiled coil</keyword>
<comment type="caution">
    <text evidence="3">The sequence shown here is derived from an EMBL/GenBank/DDBJ whole genome shotgun (WGS) entry which is preliminary data.</text>
</comment>
<accession>A0A0R2FKR1</accession>
<evidence type="ECO:0000313" key="3">
    <source>
        <dbReference type="EMBL" id="KRN28299.1"/>
    </source>
</evidence>
<proteinExistence type="predicted"/>
<feature type="compositionally biased region" description="Polar residues" evidence="2">
    <location>
        <begin position="206"/>
        <end position="241"/>
    </location>
</feature>
<dbReference type="PATRIC" id="fig|1618.3.peg.553"/>
<gene>
    <name evidence="3" type="ORF">IV36_GL000552</name>
</gene>
<feature type="compositionally biased region" description="Polar residues" evidence="2">
    <location>
        <begin position="263"/>
        <end position="293"/>
    </location>
</feature>